<proteinExistence type="predicted"/>
<organism evidence="6">
    <name type="scientific">Spironucleus salmonicida</name>
    <dbReference type="NCBI Taxonomy" id="348837"/>
    <lineage>
        <taxon>Eukaryota</taxon>
        <taxon>Metamonada</taxon>
        <taxon>Diplomonadida</taxon>
        <taxon>Hexamitidae</taxon>
        <taxon>Hexamitinae</taxon>
        <taxon>Spironucleus</taxon>
    </lineage>
</organism>
<dbReference type="InterPro" id="IPR015943">
    <property type="entry name" value="WD40/YVTN_repeat-like_dom_sf"/>
</dbReference>
<dbReference type="GO" id="GO:0030686">
    <property type="term" value="C:90S preribosome"/>
    <property type="evidence" value="ECO:0007669"/>
    <property type="project" value="TreeGrafter"/>
</dbReference>
<dbReference type="SMART" id="SM01033">
    <property type="entry name" value="BING4CT"/>
    <property type="match status" value="1"/>
</dbReference>
<name>V6LC00_9EUKA</name>
<evidence type="ECO:0000313" key="7">
    <source>
        <dbReference type="EMBL" id="KAH0573255.1"/>
    </source>
</evidence>
<keyword evidence="3" id="KW-0677">Repeat</keyword>
<dbReference type="EMBL" id="AUWU02000005">
    <property type="protein sequence ID" value="KAH0573255.1"/>
    <property type="molecule type" value="Genomic_DNA"/>
</dbReference>
<evidence type="ECO:0000313" key="8">
    <source>
        <dbReference type="Proteomes" id="UP000018208"/>
    </source>
</evidence>
<evidence type="ECO:0000256" key="4">
    <source>
        <dbReference type="ARBA" id="ARBA00023242"/>
    </source>
</evidence>
<dbReference type="GO" id="GO:0000462">
    <property type="term" value="P:maturation of SSU-rRNA from tricistronic rRNA transcript (SSU-rRNA, 5.8S rRNA, LSU-rRNA)"/>
    <property type="evidence" value="ECO:0007669"/>
    <property type="project" value="TreeGrafter"/>
</dbReference>
<dbReference type="Proteomes" id="UP000018208">
    <property type="component" value="Unassembled WGS sequence"/>
</dbReference>
<keyword evidence="8" id="KW-1185">Reference proteome</keyword>
<dbReference type="PANTHER" id="PTHR14085:SF3">
    <property type="entry name" value="WD REPEAT-CONTAINING PROTEIN 46"/>
    <property type="match status" value="1"/>
</dbReference>
<feature type="domain" description="BING4 C-terminal" evidence="5">
    <location>
        <begin position="325"/>
        <end position="401"/>
    </location>
</feature>
<evidence type="ECO:0000256" key="1">
    <source>
        <dbReference type="ARBA" id="ARBA00004604"/>
    </source>
</evidence>
<protein>
    <submittedName>
        <fullName evidence="6">BING4CGT (NU131) domain-containing protein</fullName>
    </submittedName>
</protein>
<dbReference type="GO" id="GO:0032040">
    <property type="term" value="C:small-subunit processome"/>
    <property type="evidence" value="ECO:0007669"/>
    <property type="project" value="TreeGrafter"/>
</dbReference>
<accession>V6LC00</accession>
<comment type="subcellular location">
    <subcellularLocation>
        <location evidence="1">Nucleus</location>
        <location evidence="1">Nucleolus</location>
    </subcellularLocation>
</comment>
<reference evidence="6 7" key="1">
    <citation type="journal article" date="2014" name="PLoS Genet.">
        <title>The Genome of Spironucleus salmonicida Highlights a Fish Pathogen Adapted to Fluctuating Environments.</title>
        <authorList>
            <person name="Xu F."/>
            <person name="Jerlstrom-Hultqvist J."/>
            <person name="Einarsson E."/>
            <person name="Astvaldsson A."/>
            <person name="Svard S.G."/>
            <person name="Andersson J.O."/>
        </authorList>
    </citation>
    <scope>NUCLEOTIDE SEQUENCE</scope>
    <source>
        <strain evidence="7">ATCC 50377</strain>
    </source>
</reference>
<dbReference type="VEuPathDB" id="GiardiaDB:SS50377_25375"/>
<dbReference type="InterPro" id="IPR040315">
    <property type="entry name" value="WDR46/Utp7"/>
</dbReference>
<dbReference type="InterPro" id="IPR036322">
    <property type="entry name" value="WD40_repeat_dom_sf"/>
</dbReference>
<evidence type="ECO:0000259" key="5">
    <source>
        <dbReference type="SMART" id="SM01033"/>
    </source>
</evidence>
<dbReference type="EMBL" id="KI546167">
    <property type="protein sequence ID" value="EST41748.1"/>
    <property type="molecule type" value="Genomic_DNA"/>
</dbReference>
<reference evidence="7" key="2">
    <citation type="submission" date="2020-12" db="EMBL/GenBank/DDBJ databases">
        <title>New Spironucleus salmonicida genome in near-complete chromosomes.</title>
        <authorList>
            <person name="Xu F."/>
            <person name="Kurt Z."/>
            <person name="Jimenez-Gonzalez A."/>
            <person name="Astvaldsson A."/>
            <person name="Andersson J.O."/>
            <person name="Svard S.G."/>
        </authorList>
    </citation>
    <scope>NUCLEOTIDE SEQUENCE</scope>
    <source>
        <strain evidence="7">ATCC 50377</strain>
    </source>
</reference>
<evidence type="ECO:0000256" key="3">
    <source>
        <dbReference type="ARBA" id="ARBA00022737"/>
    </source>
</evidence>
<dbReference type="SUPFAM" id="SSF50978">
    <property type="entry name" value="WD40 repeat-like"/>
    <property type="match status" value="1"/>
</dbReference>
<dbReference type="Gene3D" id="2.130.10.10">
    <property type="entry name" value="YVTN repeat-like/Quinoprotein amine dehydrogenase"/>
    <property type="match status" value="1"/>
</dbReference>
<dbReference type="AlphaFoldDB" id="V6LC00"/>
<dbReference type="InterPro" id="IPR012952">
    <property type="entry name" value="BING4_C_dom"/>
</dbReference>
<dbReference type="Pfam" id="PF08149">
    <property type="entry name" value="BING4CT"/>
    <property type="match status" value="1"/>
</dbReference>
<keyword evidence="2" id="KW-0853">WD repeat</keyword>
<keyword evidence="4" id="KW-0539">Nucleus</keyword>
<gene>
    <name evidence="6" type="ORF">SS50377_18581</name>
    <name evidence="7" type="ORF">SS50377_25375</name>
</gene>
<dbReference type="OrthoDB" id="10251154at2759"/>
<evidence type="ECO:0000256" key="2">
    <source>
        <dbReference type="ARBA" id="ARBA00022574"/>
    </source>
</evidence>
<evidence type="ECO:0000313" key="6">
    <source>
        <dbReference type="EMBL" id="EST41748.1"/>
    </source>
</evidence>
<dbReference type="PANTHER" id="PTHR14085">
    <property type="entry name" value="WD-REPEAT PROTEIN BING4"/>
    <property type="match status" value="1"/>
</dbReference>
<sequence length="488" mass="55065">MYQFGSLTVKKSSIQPISQKQLSSKNLEEQRGIFNSEKLYTQDEIKKVVPPQLQKQIFSLQLNQGPYMTSYDPSGQHLLIAGSNSHVSLIRLEDFTPIYEKNLDMKCYSCQFLTNSELQAFGRQGSIGITNLQGNEVHRLPRGGRVVSMDYLTNHMLLVDASSNQLSYTDITNGKQVAQIKQANSFKNIATDFRTALIGTASYNSNIVKAYAPKLDSPAYAIDIGFMADKLKYSYNGNFLLAQGAGKVKIYDVRETKTEICSVQYSGICSDFDVSQTGKLALLTQKGVGVRDINSLIQDFHDSKVVKDAKGEMHTPFNSSLELFHQTVGSHCHFRPFFDNLVVSGDLNIEQILVPGSGSQDFNTFQSNMFSTVHTRNEQLIKNQLDKLPWDLIGQSAALTQVHKPTIDEIVKQKNDLLVQQIAGQLSKKTRKEKPKTVRQKQMKVRSERKIQLQMLEQKEVLQRQSAINEGKKYQVPKTGINRFERME</sequence>